<keyword evidence="2" id="KW-0812">Transmembrane</keyword>
<evidence type="ECO:0000313" key="4">
    <source>
        <dbReference type="Proteomes" id="UP000823854"/>
    </source>
</evidence>
<evidence type="ECO:0000313" key="3">
    <source>
        <dbReference type="EMBL" id="HJC68280.1"/>
    </source>
</evidence>
<reference evidence="3" key="2">
    <citation type="submission" date="2021-04" db="EMBL/GenBank/DDBJ databases">
        <authorList>
            <person name="Gilroy R."/>
        </authorList>
    </citation>
    <scope>NUCLEOTIDE SEQUENCE</scope>
    <source>
        <strain evidence="3">CHK130-7132</strain>
    </source>
</reference>
<feature type="compositionally biased region" description="Basic and acidic residues" evidence="1">
    <location>
        <begin position="439"/>
        <end position="461"/>
    </location>
</feature>
<evidence type="ECO:0000256" key="2">
    <source>
        <dbReference type="SAM" id="Phobius"/>
    </source>
</evidence>
<organism evidence="3 4">
    <name type="scientific">Candidatus Brachybacterium intestinipullorum</name>
    <dbReference type="NCBI Taxonomy" id="2838512"/>
    <lineage>
        <taxon>Bacteria</taxon>
        <taxon>Bacillati</taxon>
        <taxon>Actinomycetota</taxon>
        <taxon>Actinomycetes</taxon>
        <taxon>Micrococcales</taxon>
        <taxon>Dermabacteraceae</taxon>
        <taxon>Brachybacterium</taxon>
    </lineage>
</organism>
<feature type="transmembrane region" description="Helical" evidence="2">
    <location>
        <begin position="399"/>
        <end position="420"/>
    </location>
</feature>
<sequence>MSAPAHHAPRPLGVVLIGPVLMILVPVGTFVVGVSTSSRVAAPFAAVALLHLLVLAAAAWLAVRALRGREAWRPGDLAGPVTLAIGAGLSLFLTLALAHAVGIRGSAIPRLRQGIPLPPDLPYVIAVGLAVAALLTAALAALAPPARGIIGRLRERAARRADAGAGSPRPARDPAPAPVHHATSEADGLLARLLSPITRVLMVLGGLGSLVCLLMFSLTAQDPDTAELLTIGVVLLPALPMVWAVLESLWRLDADLGPVMGALWRTLVGPFVITIVLVIPLLLVSVLPPVRRGFHARHMASIGDGGLVAADASVFAFLGLGALVALGTGMAGGLAVSVAVVIPAVALLRPQQMVAENEMSTDPAHRRRNVAAVRAMAAMIVMIFVFSILMVRYQHGAVPGWAVLLSLLVLVGLAVAVVLLQRVDHEARARSGTSARVENPADPRPRRLRPARDEDGPGGDR</sequence>
<protein>
    <submittedName>
        <fullName evidence="3">Uncharacterized protein</fullName>
    </submittedName>
</protein>
<feature type="transmembrane region" description="Helical" evidence="2">
    <location>
        <begin position="307"/>
        <end position="326"/>
    </location>
</feature>
<feature type="transmembrane region" description="Helical" evidence="2">
    <location>
        <begin position="228"/>
        <end position="246"/>
    </location>
</feature>
<gene>
    <name evidence="3" type="ORF">H9932_01200</name>
</gene>
<dbReference type="EMBL" id="DWWC01000024">
    <property type="protein sequence ID" value="HJC68280.1"/>
    <property type="molecule type" value="Genomic_DNA"/>
</dbReference>
<feature type="transmembrane region" description="Helical" evidence="2">
    <location>
        <begin position="83"/>
        <end position="102"/>
    </location>
</feature>
<evidence type="ECO:0000256" key="1">
    <source>
        <dbReference type="SAM" id="MobiDB-lite"/>
    </source>
</evidence>
<feature type="region of interest" description="Disordered" evidence="1">
    <location>
        <begin position="429"/>
        <end position="461"/>
    </location>
</feature>
<name>A0A9D2PZT7_9MICO</name>
<keyword evidence="2" id="KW-1133">Transmembrane helix</keyword>
<feature type="transmembrane region" description="Helical" evidence="2">
    <location>
        <begin position="12"/>
        <end position="34"/>
    </location>
</feature>
<feature type="transmembrane region" description="Helical" evidence="2">
    <location>
        <begin position="371"/>
        <end position="393"/>
    </location>
</feature>
<accession>A0A9D2PZT7</accession>
<dbReference type="Proteomes" id="UP000823854">
    <property type="component" value="Unassembled WGS sequence"/>
</dbReference>
<feature type="transmembrane region" description="Helical" evidence="2">
    <location>
        <begin position="197"/>
        <end position="216"/>
    </location>
</feature>
<proteinExistence type="predicted"/>
<dbReference type="AlphaFoldDB" id="A0A9D2PZT7"/>
<feature type="region of interest" description="Disordered" evidence="1">
    <location>
        <begin position="161"/>
        <end position="181"/>
    </location>
</feature>
<reference evidence="3" key="1">
    <citation type="journal article" date="2021" name="PeerJ">
        <title>Extensive microbial diversity within the chicken gut microbiome revealed by metagenomics and culture.</title>
        <authorList>
            <person name="Gilroy R."/>
            <person name="Ravi A."/>
            <person name="Getino M."/>
            <person name="Pursley I."/>
            <person name="Horton D.L."/>
            <person name="Alikhan N.F."/>
            <person name="Baker D."/>
            <person name="Gharbi K."/>
            <person name="Hall N."/>
            <person name="Watson M."/>
            <person name="Adriaenssens E.M."/>
            <person name="Foster-Nyarko E."/>
            <person name="Jarju S."/>
            <person name="Secka A."/>
            <person name="Antonio M."/>
            <person name="Oren A."/>
            <person name="Chaudhuri R.R."/>
            <person name="La Ragione R."/>
            <person name="Hildebrand F."/>
            <person name="Pallen M.J."/>
        </authorList>
    </citation>
    <scope>NUCLEOTIDE SEQUENCE</scope>
    <source>
        <strain evidence="3">CHK130-7132</strain>
    </source>
</reference>
<feature type="transmembrane region" description="Helical" evidence="2">
    <location>
        <begin position="266"/>
        <end position="287"/>
    </location>
</feature>
<comment type="caution">
    <text evidence="3">The sequence shown here is derived from an EMBL/GenBank/DDBJ whole genome shotgun (WGS) entry which is preliminary data.</text>
</comment>
<feature type="transmembrane region" description="Helical" evidence="2">
    <location>
        <begin position="123"/>
        <end position="143"/>
    </location>
</feature>
<feature type="transmembrane region" description="Helical" evidence="2">
    <location>
        <begin position="41"/>
        <end position="63"/>
    </location>
</feature>
<keyword evidence="2" id="KW-0472">Membrane</keyword>